<dbReference type="GO" id="GO:0046872">
    <property type="term" value="F:metal ion binding"/>
    <property type="evidence" value="ECO:0007669"/>
    <property type="project" value="UniProtKB-KW"/>
</dbReference>
<evidence type="ECO:0000256" key="8">
    <source>
        <dbReference type="ARBA" id="ARBA00022932"/>
    </source>
</evidence>
<dbReference type="PANTHER" id="PTHR11669">
    <property type="entry name" value="REPLICATION FACTOR C / DNA POLYMERASE III GAMMA-TAU SUBUNIT"/>
    <property type="match status" value="1"/>
</dbReference>
<dbReference type="GO" id="GO:0005524">
    <property type="term" value="F:ATP binding"/>
    <property type="evidence" value="ECO:0007669"/>
    <property type="project" value="UniProtKB-KW"/>
</dbReference>
<dbReference type="Pfam" id="PF13177">
    <property type="entry name" value="DNA_pol3_delta2"/>
    <property type="match status" value="1"/>
</dbReference>
<feature type="compositionally biased region" description="Polar residues" evidence="11">
    <location>
        <begin position="775"/>
        <end position="793"/>
    </location>
</feature>
<keyword evidence="8" id="KW-0239">DNA-directed DNA polymerase</keyword>
<dbReference type="GO" id="GO:0009360">
    <property type="term" value="C:DNA polymerase III complex"/>
    <property type="evidence" value="ECO:0007669"/>
    <property type="project" value="InterPro"/>
</dbReference>
<keyword evidence="8" id="KW-0808">Transferase</keyword>
<dbReference type="CDD" id="cd18137">
    <property type="entry name" value="HLD_clamp_pol_III_gamma_tau"/>
    <property type="match status" value="1"/>
</dbReference>
<dbReference type="InterPro" id="IPR045085">
    <property type="entry name" value="HLD_clamp_pol_III_gamma_tau"/>
</dbReference>
<dbReference type="InterPro" id="IPR003593">
    <property type="entry name" value="AAA+_ATPase"/>
</dbReference>
<evidence type="ECO:0000256" key="4">
    <source>
        <dbReference type="ARBA" id="ARBA00022723"/>
    </source>
</evidence>
<evidence type="ECO:0000256" key="1">
    <source>
        <dbReference type="ARBA" id="ARBA00002386"/>
    </source>
</evidence>
<dbReference type="SUPFAM" id="SSF52540">
    <property type="entry name" value="P-loop containing nucleoside triphosphate hydrolases"/>
    <property type="match status" value="1"/>
</dbReference>
<evidence type="ECO:0000256" key="9">
    <source>
        <dbReference type="ARBA" id="ARBA00023054"/>
    </source>
</evidence>
<evidence type="ECO:0000256" key="10">
    <source>
        <dbReference type="ARBA" id="ARBA00049244"/>
    </source>
</evidence>
<dbReference type="Gene3D" id="1.10.8.60">
    <property type="match status" value="1"/>
</dbReference>
<dbReference type="GO" id="GO:0006281">
    <property type="term" value="P:DNA repair"/>
    <property type="evidence" value="ECO:0007669"/>
    <property type="project" value="TreeGrafter"/>
</dbReference>
<feature type="compositionally biased region" description="Basic and acidic residues" evidence="11">
    <location>
        <begin position="69"/>
        <end position="79"/>
    </location>
</feature>
<keyword evidence="4" id="KW-0479">Metal-binding</keyword>
<dbReference type="Proteomes" id="UP000243459">
    <property type="component" value="Chromosome 9"/>
</dbReference>
<dbReference type="GO" id="GO:0006261">
    <property type="term" value="P:DNA-templated DNA replication"/>
    <property type="evidence" value="ECO:0007669"/>
    <property type="project" value="TreeGrafter"/>
</dbReference>
<evidence type="ECO:0000259" key="12">
    <source>
        <dbReference type="SMART" id="SM00382"/>
    </source>
</evidence>
<proteinExistence type="inferred from homology"/>
<comment type="function">
    <text evidence="1">May be involved in DNA replication and thus regulate cell proliferation.</text>
</comment>
<dbReference type="InterPro" id="IPR012763">
    <property type="entry name" value="DNA_pol_III_sug/sutau_N"/>
</dbReference>
<dbReference type="EMBL" id="CM007389">
    <property type="protein sequence ID" value="ONK58110.1"/>
    <property type="molecule type" value="Genomic_DNA"/>
</dbReference>
<feature type="domain" description="AAA+ ATPase" evidence="12">
    <location>
        <begin position="298"/>
        <end position="440"/>
    </location>
</feature>
<accession>A0A5P1E6D1</accession>
<dbReference type="PANTHER" id="PTHR11669:SF0">
    <property type="entry name" value="PROTEIN STICHEL-LIKE 2"/>
    <property type="match status" value="1"/>
</dbReference>
<protein>
    <recommendedName>
        <fullName evidence="3">DNA-directed DNA polymerase</fullName>
        <ecNumber evidence="3">2.7.7.7</ecNumber>
    </recommendedName>
</protein>
<dbReference type="InterPro" id="IPR027417">
    <property type="entry name" value="P-loop_NTPase"/>
</dbReference>
<dbReference type="Gene3D" id="3.40.50.300">
    <property type="entry name" value="P-loop containing nucleotide triphosphate hydrolases"/>
    <property type="match status" value="1"/>
</dbReference>
<name>A0A5P1E6D1_ASPOF</name>
<evidence type="ECO:0000256" key="2">
    <source>
        <dbReference type="ARBA" id="ARBA00006360"/>
    </source>
</evidence>
<evidence type="ECO:0000313" key="13">
    <source>
        <dbReference type="EMBL" id="ONK58110.1"/>
    </source>
</evidence>
<dbReference type="CDD" id="cd00009">
    <property type="entry name" value="AAA"/>
    <property type="match status" value="1"/>
</dbReference>
<feature type="compositionally biased region" description="Low complexity" evidence="11">
    <location>
        <begin position="82"/>
        <end position="99"/>
    </location>
</feature>
<keyword evidence="8" id="KW-0548">Nucleotidyltransferase</keyword>
<comment type="catalytic activity">
    <reaction evidence="10">
        <text>DNA(n) + a 2'-deoxyribonucleoside 5'-triphosphate = DNA(n+1) + diphosphate</text>
        <dbReference type="Rhea" id="RHEA:22508"/>
        <dbReference type="Rhea" id="RHEA-COMP:17339"/>
        <dbReference type="Rhea" id="RHEA-COMP:17340"/>
        <dbReference type="ChEBI" id="CHEBI:33019"/>
        <dbReference type="ChEBI" id="CHEBI:61560"/>
        <dbReference type="ChEBI" id="CHEBI:173112"/>
        <dbReference type="EC" id="2.7.7.7"/>
    </reaction>
</comment>
<sequence length="951" mass="106600">MEKGRNSLEAPLSKTLVALKRVRSLRDPDTNSMSKLMMGIDNVNLDGNSSKDACLGLIDSNKHHVTKSRNYDTRERLEDIGSNSNSDSDSDYASSKKSSTIGIRAQNSRRGNLVRQPHYRRTKKSLEPSWFPNSLNIFDDEANSCSETRINRTARKKNSGYRSWRKPYKSMEEAAMSRVGSPCMSTSEARTYCSGRIAAGLVNDGADIVDSSISGCGISYCWSRTPKYRDPTLSPDVGTDEHPLISAEWAERSCREIVPYPVSPRSVSQKFRPKSFGDLVGLSSVANSLLFALSKGKIAPVYLFHGPTGTGKTSTARIFAAALNCLSLEEDRPCGFCRECVFLFSGRSRDVKELDASKINRKDRVKALLKSASLAPFSSQFKVFIIDECQFLKEETWASIFTSVEYFSRHSLFIMITTDPDKLPHSSLSQCQRYHFPKIKDADVSCRLQKICTEEELEYDKDALDFIATKSNGSLRDAETILDQLGLLGKRITLSLAYELIGVVSDEELLDLLNLALASDTTNTVRKARDLMKSRVDPMQLVSQLANLIMDILSGRNQLDVSEAGRIVLGRHASAEVGIQKLRHALKVLSETEKQLRTSKNQATWLTVALLQFNTGDDGDLRDLSISSQRDSLKNNVCDGDQCGKLCSVDHCNGIELETVWRRALRKCQSKSLKSFLQKEGNLSSIHVNEGLAIAEIEFSHPDHVSRAEKSWKLIASSLQPVLGCDVQLRLKLLPTYISKRTKVKKSSFSLLSCSGRKQQISDSTMTDEDESETSSRGETFTGSQSSNNGQQLDSRRMKDVYLFNDKETVIIRKIEDDTRSYKTSVTLQNETKSKSDPLPRVDDEGRYVDIQEYESQPNCFSKTLKLRRRLLSADAAKSMCFRIQPETKQELTYFDTYDPYGTCSHSDVKLNDNCGEGHVPRKDSKFSSKLLCWRPPRSSPRQVLYCRPAS</sequence>
<dbReference type="EC" id="2.7.7.7" evidence="3"/>
<dbReference type="SUPFAM" id="SSF48019">
    <property type="entry name" value="post-AAA+ oligomerization domain-like"/>
    <property type="match status" value="1"/>
</dbReference>
<evidence type="ECO:0000256" key="6">
    <source>
        <dbReference type="ARBA" id="ARBA00022833"/>
    </source>
</evidence>
<dbReference type="GO" id="GO:0003689">
    <property type="term" value="F:DNA clamp loader activity"/>
    <property type="evidence" value="ECO:0007669"/>
    <property type="project" value="TreeGrafter"/>
</dbReference>
<dbReference type="InterPro" id="IPR054506">
    <property type="entry name" value="DnaA_N-like_STI"/>
</dbReference>
<keyword evidence="7" id="KW-0067">ATP-binding</keyword>
<dbReference type="Gramene" id="ONK58110">
    <property type="protein sequence ID" value="ONK58110"/>
    <property type="gene ID" value="A4U43_C09F8230"/>
</dbReference>
<comment type="similarity">
    <text evidence="2">Belongs to the DnaX/STICHEL family.</text>
</comment>
<dbReference type="FunFam" id="1.10.8.60:FF:000013">
    <property type="entry name" value="DNA polymerase III subunit gamma/tau"/>
    <property type="match status" value="1"/>
</dbReference>
<dbReference type="Pfam" id="PF23007">
    <property type="entry name" value="DnaA_N-like_STI"/>
    <property type="match status" value="1"/>
</dbReference>
<reference evidence="14" key="1">
    <citation type="journal article" date="2017" name="Nat. Commun.">
        <title>The asparagus genome sheds light on the origin and evolution of a young Y chromosome.</title>
        <authorList>
            <person name="Harkess A."/>
            <person name="Zhou J."/>
            <person name="Xu C."/>
            <person name="Bowers J.E."/>
            <person name="Van der Hulst R."/>
            <person name="Ayyampalayam S."/>
            <person name="Mercati F."/>
            <person name="Riccardi P."/>
            <person name="McKain M.R."/>
            <person name="Kakrana A."/>
            <person name="Tang H."/>
            <person name="Ray J."/>
            <person name="Groenendijk J."/>
            <person name="Arikit S."/>
            <person name="Mathioni S.M."/>
            <person name="Nakano M."/>
            <person name="Shan H."/>
            <person name="Telgmann-Rauber A."/>
            <person name="Kanno A."/>
            <person name="Yue Z."/>
            <person name="Chen H."/>
            <person name="Li W."/>
            <person name="Chen Y."/>
            <person name="Xu X."/>
            <person name="Zhang Y."/>
            <person name="Luo S."/>
            <person name="Chen H."/>
            <person name="Gao J."/>
            <person name="Mao Z."/>
            <person name="Pires J.C."/>
            <person name="Luo M."/>
            <person name="Kudrna D."/>
            <person name="Wing R.A."/>
            <person name="Meyers B.C."/>
            <person name="Yi K."/>
            <person name="Kong H."/>
            <person name="Lavrijsen P."/>
            <person name="Sunseri F."/>
            <person name="Falavigna A."/>
            <person name="Ye Y."/>
            <person name="Leebens-Mack J.H."/>
            <person name="Chen G."/>
        </authorList>
    </citation>
    <scope>NUCLEOTIDE SEQUENCE [LARGE SCALE GENOMIC DNA]</scope>
    <source>
        <strain evidence="14">cv. DH0086</strain>
    </source>
</reference>
<evidence type="ECO:0000256" key="5">
    <source>
        <dbReference type="ARBA" id="ARBA00022741"/>
    </source>
</evidence>
<evidence type="ECO:0000313" key="14">
    <source>
        <dbReference type="Proteomes" id="UP000243459"/>
    </source>
</evidence>
<feature type="region of interest" description="Disordered" evidence="11">
    <location>
        <begin position="64"/>
        <end position="117"/>
    </location>
</feature>
<dbReference type="NCBIfam" id="TIGR02397">
    <property type="entry name" value="dnaX_nterm"/>
    <property type="match status" value="1"/>
</dbReference>
<feature type="region of interest" description="Disordered" evidence="11">
    <location>
        <begin position="760"/>
        <end position="793"/>
    </location>
</feature>
<dbReference type="GO" id="GO:0003677">
    <property type="term" value="F:DNA binding"/>
    <property type="evidence" value="ECO:0007669"/>
    <property type="project" value="InterPro"/>
</dbReference>
<evidence type="ECO:0000256" key="11">
    <source>
        <dbReference type="SAM" id="MobiDB-lite"/>
    </source>
</evidence>
<evidence type="ECO:0000256" key="3">
    <source>
        <dbReference type="ARBA" id="ARBA00012417"/>
    </source>
</evidence>
<keyword evidence="5" id="KW-0547">Nucleotide-binding</keyword>
<keyword evidence="9" id="KW-0175">Coiled coil</keyword>
<evidence type="ECO:0000256" key="7">
    <source>
        <dbReference type="ARBA" id="ARBA00022840"/>
    </source>
</evidence>
<keyword evidence="14" id="KW-1185">Reference proteome</keyword>
<organism evidence="13 14">
    <name type="scientific">Asparagus officinalis</name>
    <name type="common">Garden asparagus</name>
    <dbReference type="NCBI Taxonomy" id="4686"/>
    <lineage>
        <taxon>Eukaryota</taxon>
        <taxon>Viridiplantae</taxon>
        <taxon>Streptophyta</taxon>
        <taxon>Embryophyta</taxon>
        <taxon>Tracheophyta</taxon>
        <taxon>Spermatophyta</taxon>
        <taxon>Magnoliopsida</taxon>
        <taxon>Liliopsida</taxon>
        <taxon>Asparagales</taxon>
        <taxon>Asparagaceae</taxon>
        <taxon>Asparagoideae</taxon>
        <taxon>Asparagus</taxon>
    </lineage>
</organism>
<dbReference type="Pfam" id="PF22608">
    <property type="entry name" value="DNAX_ATPase_lid"/>
    <property type="match status" value="1"/>
</dbReference>
<dbReference type="SMART" id="SM00382">
    <property type="entry name" value="AAA"/>
    <property type="match status" value="1"/>
</dbReference>
<dbReference type="GO" id="GO:0003887">
    <property type="term" value="F:DNA-directed DNA polymerase activity"/>
    <property type="evidence" value="ECO:0007669"/>
    <property type="project" value="UniProtKB-KW"/>
</dbReference>
<dbReference type="AlphaFoldDB" id="A0A5P1E6D1"/>
<keyword evidence="6" id="KW-0862">Zinc</keyword>
<dbReference type="GO" id="GO:0005663">
    <property type="term" value="C:DNA replication factor C complex"/>
    <property type="evidence" value="ECO:0007669"/>
    <property type="project" value="TreeGrafter"/>
</dbReference>
<dbReference type="InterPro" id="IPR050238">
    <property type="entry name" value="DNA_Rep/Repair_Clamp_Loader"/>
</dbReference>
<dbReference type="InterPro" id="IPR008921">
    <property type="entry name" value="DNA_pol3_clamp-load_cplx_C"/>
</dbReference>
<dbReference type="OMA" id="KMPDYSK"/>
<gene>
    <name evidence="13" type="ORF">A4U43_C09F8230</name>
</gene>